<gene>
    <name evidence="3" type="ORF">DU478_11835</name>
</gene>
<dbReference type="GO" id="GO:0000160">
    <property type="term" value="P:phosphorelay signal transduction system"/>
    <property type="evidence" value="ECO:0007669"/>
    <property type="project" value="UniProtKB-KW"/>
</dbReference>
<accession>A0A369TP64</accession>
<dbReference type="Gene3D" id="1.20.120.160">
    <property type="entry name" value="HPT domain"/>
    <property type="match status" value="1"/>
</dbReference>
<keyword evidence="1" id="KW-0902">Two-component regulatory system</keyword>
<dbReference type="Pfam" id="PF01627">
    <property type="entry name" value="Hpt"/>
    <property type="match status" value="1"/>
</dbReference>
<proteinExistence type="predicted"/>
<feature type="domain" description="HPt" evidence="2">
    <location>
        <begin position="9"/>
        <end position="106"/>
    </location>
</feature>
<evidence type="ECO:0000259" key="2">
    <source>
        <dbReference type="SMART" id="SM00073"/>
    </source>
</evidence>
<dbReference type="SUPFAM" id="SSF47226">
    <property type="entry name" value="Histidine-containing phosphotransfer domain, HPT domain"/>
    <property type="match status" value="1"/>
</dbReference>
<name>A0A369TP64_9RHOB</name>
<dbReference type="AlphaFoldDB" id="A0A369TP64"/>
<dbReference type="OrthoDB" id="7889027at2"/>
<dbReference type="InterPro" id="IPR008207">
    <property type="entry name" value="Sig_transdc_His_kin_Hpt_dom"/>
</dbReference>
<protein>
    <submittedName>
        <fullName evidence="3">Hpt domain-containing protein</fullName>
    </submittedName>
</protein>
<reference evidence="3 4" key="1">
    <citation type="submission" date="2018-07" db="EMBL/GenBank/DDBJ databases">
        <title>Thalassococcus profundi sp. nov., a marine bacterium isolated from deep seawater of Okinawa Trough.</title>
        <authorList>
            <person name="Yu M."/>
        </authorList>
    </citation>
    <scope>NUCLEOTIDE SEQUENCE [LARGE SCALE GENOMIC DNA]</scope>
    <source>
        <strain evidence="3 4">WRAS1</strain>
    </source>
</reference>
<dbReference type="InterPro" id="IPR036641">
    <property type="entry name" value="HPT_dom_sf"/>
</dbReference>
<dbReference type="EMBL" id="QPMK01000008">
    <property type="protein sequence ID" value="RDD65907.1"/>
    <property type="molecule type" value="Genomic_DNA"/>
</dbReference>
<evidence type="ECO:0000256" key="1">
    <source>
        <dbReference type="ARBA" id="ARBA00023012"/>
    </source>
</evidence>
<comment type="caution">
    <text evidence="3">The sequence shown here is derived from an EMBL/GenBank/DDBJ whole genome shotgun (WGS) entry which is preliminary data.</text>
</comment>
<organism evidence="3 4">
    <name type="scientific">Thalassococcus profundi</name>
    <dbReference type="NCBI Taxonomy" id="2282382"/>
    <lineage>
        <taxon>Bacteria</taxon>
        <taxon>Pseudomonadati</taxon>
        <taxon>Pseudomonadota</taxon>
        <taxon>Alphaproteobacteria</taxon>
        <taxon>Rhodobacterales</taxon>
        <taxon>Roseobacteraceae</taxon>
        <taxon>Thalassococcus</taxon>
    </lineage>
</organism>
<dbReference type="Proteomes" id="UP000253977">
    <property type="component" value="Unassembled WGS sequence"/>
</dbReference>
<dbReference type="RefSeq" id="WP_114511183.1">
    <property type="nucleotide sequence ID" value="NZ_QPMK01000008.1"/>
</dbReference>
<dbReference type="SMART" id="SM00073">
    <property type="entry name" value="HPT"/>
    <property type="match status" value="1"/>
</dbReference>
<dbReference type="GO" id="GO:0004672">
    <property type="term" value="F:protein kinase activity"/>
    <property type="evidence" value="ECO:0007669"/>
    <property type="project" value="UniProtKB-ARBA"/>
</dbReference>
<evidence type="ECO:0000313" key="4">
    <source>
        <dbReference type="Proteomes" id="UP000253977"/>
    </source>
</evidence>
<sequence>MNQEFYSSFEKIKLRFIGLLKEQTDQISKASVSIRQTPPNHSDLIVIRDIAHRIAGTAGTLGFHTLGQQAGKTEDLIRRRDALGSKIDDDVMKAVAHLLEVCESCQADYAVQDVRRN</sequence>
<keyword evidence="4" id="KW-1185">Reference proteome</keyword>
<evidence type="ECO:0000313" key="3">
    <source>
        <dbReference type="EMBL" id="RDD65907.1"/>
    </source>
</evidence>